<evidence type="ECO:0000313" key="3">
    <source>
        <dbReference type="Proteomes" id="UP000180253"/>
    </source>
</evidence>
<dbReference type="InterPro" id="IPR007024">
    <property type="entry name" value="BLUF_domain"/>
</dbReference>
<accession>A0A1S1NAR0</accession>
<proteinExistence type="predicted"/>
<name>A0A1S1NAR0_9GAMM</name>
<dbReference type="InterPro" id="IPR036046">
    <property type="entry name" value="Acylphosphatase-like_dom_sf"/>
</dbReference>
<dbReference type="GO" id="GO:0009882">
    <property type="term" value="F:blue light photoreceptor activity"/>
    <property type="evidence" value="ECO:0007669"/>
    <property type="project" value="InterPro"/>
</dbReference>
<dbReference type="Proteomes" id="UP000180253">
    <property type="component" value="Unassembled WGS sequence"/>
</dbReference>
<comment type="caution">
    <text evidence="2">The sequence shown here is derived from an EMBL/GenBank/DDBJ whole genome shotgun (WGS) entry which is preliminary data.</text>
</comment>
<gene>
    <name evidence="2" type="ORF">BIW53_11750</name>
</gene>
<dbReference type="SMART" id="SM01034">
    <property type="entry name" value="BLUF"/>
    <property type="match status" value="1"/>
</dbReference>
<evidence type="ECO:0000313" key="2">
    <source>
        <dbReference type="EMBL" id="OHU95377.1"/>
    </source>
</evidence>
<organism evidence="2 3">
    <name type="scientific">Pseudoalteromonas byunsanensis</name>
    <dbReference type="NCBI Taxonomy" id="327939"/>
    <lineage>
        <taxon>Bacteria</taxon>
        <taxon>Pseudomonadati</taxon>
        <taxon>Pseudomonadota</taxon>
        <taxon>Gammaproteobacteria</taxon>
        <taxon>Alteromonadales</taxon>
        <taxon>Pseudoalteromonadaceae</taxon>
        <taxon>Pseudoalteromonas</taxon>
    </lineage>
</organism>
<dbReference type="Pfam" id="PF04940">
    <property type="entry name" value="BLUF"/>
    <property type="match status" value="1"/>
</dbReference>
<dbReference type="PROSITE" id="PS50925">
    <property type="entry name" value="BLUF"/>
    <property type="match status" value="1"/>
</dbReference>
<dbReference type="RefSeq" id="WP_070992171.1">
    <property type="nucleotide sequence ID" value="NZ_CBCSHD010000005.1"/>
</dbReference>
<sequence>MFLTRLIYASTIGDNFSQHSIEGILEAARCKNMKHNITGVLCFNCDYFLQCLEGPRADVNETYKRILNDDRHHSVVMLDYREIDSRDFSDWSMGYVPSSTISVPINLKFSEAADFNPYLMSGASAYMMLKALKQSVPTL</sequence>
<feature type="domain" description="BLUF" evidence="1">
    <location>
        <begin position="3"/>
        <end position="94"/>
    </location>
</feature>
<keyword evidence="3" id="KW-1185">Reference proteome</keyword>
<dbReference type="SUPFAM" id="SSF54975">
    <property type="entry name" value="Acylphosphatase/BLUF domain-like"/>
    <property type="match status" value="1"/>
</dbReference>
<dbReference type="STRING" id="327939.BIW53_11750"/>
<reference evidence="2 3" key="1">
    <citation type="submission" date="2016-10" db="EMBL/GenBank/DDBJ databases">
        <title>Pseudoalteromonas amylolytica sp. nov., isolated from the surface seawater.</title>
        <authorList>
            <person name="Wu Y.-H."/>
            <person name="Cheng H."/>
            <person name="Jin X.-B."/>
            <person name="Wang C.-S."/>
            <person name="Xu X.-W."/>
        </authorList>
    </citation>
    <scope>NUCLEOTIDE SEQUENCE [LARGE SCALE GENOMIC DNA]</scope>
    <source>
        <strain evidence="2 3">JCM 12483</strain>
    </source>
</reference>
<dbReference type="EMBL" id="MNAN01000031">
    <property type="protein sequence ID" value="OHU95377.1"/>
    <property type="molecule type" value="Genomic_DNA"/>
</dbReference>
<dbReference type="GO" id="GO:0071949">
    <property type="term" value="F:FAD binding"/>
    <property type="evidence" value="ECO:0007669"/>
    <property type="project" value="InterPro"/>
</dbReference>
<protein>
    <submittedName>
        <fullName evidence="2">Blue light sensor protein</fullName>
    </submittedName>
</protein>
<dbReference type="Gene3D" id="3.30.70.100">
    <property type="match status" value="1"/>
</dbReference>
<evidence type="ECO:0000259" key="1">
    <source>
        <dbReference type="PROSITE" id="PS50925"/>
    </source>
</evidence>
<dbReference type="OrthoDB" id="557705at2"/>
<dbReference type="AlphaFoldDB" id="A0A1S1NAR0"/>